<dbReference type="GO" id="GO:0003676">
    <property type="term" value="F:nucleic acid binding"/>
    <property type="evidence" value="ECO:0007669"/>
    <property type="project" value="InterPro"/>
</dbReference>
<name>A0A397ZMG5_BRACM</name>
<sequence>MDHLDCQLLVRALSSKSSQVELYGIFRDIESLSLSFDFYSVSFIPRSLNSEADLLAKVALCNVSSSAR</sequence>
<evidence type="ECO:0000313" key="3">
    <source>
        <dbReference type="Proteomes" id="UP000264353"/>
    </source>
</evidence>
<organism evidence="2 3">
    <name type="scientific">Brassica campestris</name>
    <name type="common">Field mustard</name>
    <dbReference type="NCBI Taxonomy" id="3711"/>
    <lineage>
        <taxon>Eukaryota</taxon>
        <taxon>Viridiplantae</taxon>
        <taxon>Streptophyta</taxon>
        <taxon>Embryophyta</taxon>
        <taxon>Tracheophyta</taxon>
        <taxon>Spermatophyta</taxon>
        <taxon>Magnoliopsida</taxon>
        <taxon>eudicotyledons</taxon>
        <taxon>Gunneridae</taxon>
        <taxon>Pentapetalae</taxon>
        <taxon>rosids</taxon>
        <taxon>malvids</taxon>
        <taxon>Brassicales</taxon>
        <taxon>Brassicaceae</taxon>
        <taxon>Brassiceae</taxon>
        <taxon>Brassica</taxon>
    </lineage>
</organism>
<evidence type="ECO:0000259" key="1">
    <source>
        <dbReference type="Pfam" id="PF13456"/>
    </source>
</evidence>
<accession>A0A397ZMG5</accession>
<dbReference type="InterPro" id="IPR002156">
    <property type="entry name" value="RNaseH_domain"/>
</dbReference>
<dbReference type="Pfam" id="PF13456">
    <property type="entry name" value="RVT_3"/>
    <property type="match status" value="1"/>
</dbReference>
<dbReference type="Proteomes" id="UP000264353">
    <property type="component" value="Chromosome A4"/>
</dbReference>
<feature type="domain" description="RNase H type-1" evidence="1">
    <location>
        <begin position="5"/>
        <end position="58"/>
    </location>
</feature>
<dbReference type="AlphaFoldDB" id="A0A397ZMG5"/>
<evidence type="ECO:0000313" key="2">
    <source>
        <dbReference type="EMBL" id="RID66812.1"/>
    </source>
</evidence>
<proteinExistence type="predicted"/>
<protein>
    <recommendedName>
        <fullName evidence="1">RNase H type-1 domain-containing protein</fullName>
    </recommendedName>
</protein>
<dbReference type="GO" id="GO:0004523">
    <property type="term" value="F:RNA-DNA hybrid ribonuclease activity"/>
    <property type="evidence" value="ECO:0007669"/>
    <property type="project" value="InterPro"/>
</dbReference>
<gene>
    <name evidence="2" type="ORF">BRARA_D01927</name>
</gene>
<reference evidence="2 3" key="1">
    <citation type="submission" date="2018-06" db="EMBL/GenBank/DDBJ databases">
        <title>WGS assembly of Brassica rapa FPsc.</title>
        <authorList>
            <person name="Bowman J."/>
            <person name="Kohchi T."/>
            <person name="Yamato K."/>
            <person name="Jenkins J."/>
            <person name="Shu S."/>
            <person name="Ishizaki K."/>
            <person name="Yamaoka S."/>
            <person name="Nishihama R."/>
            <person name="Nakamura Y."/>
            <person name="Berger F."/>
            <person name="Adam C."/>
            <person name="Aki S."/>
            <person name="Althoff F."/>
            <person name="Araki T."/>
            <person name="Arteaga-Vazquez M."/>
            <person name="Balasubrmanian S."/>
            <person name="Bauer D."/>
            <person name="Boehm C."/>
            <person name="Briginshaw L."/>
            <person name="Caballero-Perez J."/>
            <person name="Catarino B."/>
            <person name="Chen F."/>
            <person name="Chiyoda S."/>
            <person name="Chovatia M."/>
            <person name="Davies K."/>
            <person name="Delmans M."/>
            <person name="Demura T."/>
            <person name="Dierschke T."/>
            <person name="Dolan L."/>
            <person name="Dorantes-Acosta A."/>
            <person name="Eklund D."/>
            <person name="Florent S."/>
            <person name="Flores-Sandoval E."/>
            <person name="Fujiyama A."/>
            <person name="Fukuzawa H."/>
            <person name="Galik B."/>
            <person name="Grimanelli D."/>
            <person name="Grimwood J."/>
            <person name="Grossniklaus U."/>
            <person name="Hamada T."/>
            <person name="Haseloff J."/>
            <person name="Hetherington A."/>
            <person name="Higo A."/>
            <person name="Hirakawa Y."/>
            <person name="Hundley H."/>
            <person name="Ikeda Y."/>
            <person name="Inoue K."/>
            <person name="Inoue S."/>
            <person name="Ishida S."/>
            <person name="Jia Q."/>
            <person name="Kakita M."/>
            <person name="Kanazawa T."/>
            <person name="Kawai Y."/>
            <person name="Kawashima T."/>
            <person name="Kennedy M."/>
            <person name="Kinose K."/>
            <person name="Kinoshita T."/>
            <person name="Kohara Y."/>
            <person name="Koide E."/>
            <person name="Komatsu K."/>
            <person name="Kopischke S."/>
            <person name="Kubo M."/>
            <person name="Kyozuka J."/>
            <person name="Lagercrantz U."/>
            <person name="Lin S."/>
            <person name="Lindquist E."/>
            <person name="Lipzen A."/>
            <person name="Lu C."/>
            <person name="Luna E."/>
            <person name="Martienssen R."/>
            <person name="Minamino N."/>
            <person name="Mizutani M."/>
            <person name="Mizutani M."/>
            <person name="Mochizuki N."/>
            <person name="Monte I."/>
            <person name="Mosher R."/>
            <person name="Nagasaki H."/>
            <person name="Nakagami H."/>
            <person name="Naramoto S."/>
            <person name="Nishitani K."/>
            <person name="Ohtani M."/>
            <person name="Okamoto T."/>
            <person name="Okumura M."/>
            <person name="Phillips J."/>
            <person name="Pollak B."/>
            <person name="Reinders A."/>
            <person name="Roevekamp M."/>
            <person name="Sano R."/>
            <person name="Sawa S."/>
            <person name="Schmid M."/>
            <person name="Shirakawa M."/>
            <person name="Solano R."/>
            <person name="Spunde A."/>
            <person name="Suetsugu N."/>
            <person name="Sugano S."/>
            <person name="Sugiyama A."/>
            <person name="Sun R."/>
            <person name="Suzuki Y."/>
            <person name="Takenaka M."/>
            <person name="Takezawa D."/>
            <person name="Tomogane H."/>
            <person name="Tsuzuki M."/>
            <person name="Ueda T."/>
            <person name="Umeda M."/>
            <person name="Ward J."/>
            <person name="Watanabe Y."/>
            <person name="Yazaki K."/>
            <person name="Yokoyama R."/>
            <person name="Yoshitake Y."/>
            <person name="Yotsui I."/>
            <person name="Zachgo S."/>
            <person name="Schmutz J."/>
        </authorList>
    </citation>
    <scope>NUCLEOTIDE SEQUENCE [LARGE SCALE GENOMIC DNA]</scope>
    <source>
        <strain evidence="3">cv. B-3</strain>
    </source>
</reference>
<dbReference type="EMBL" id="CM010631">
    <property type="protein sequence ID" value="RID66812.1"/>
    <property type="molecule type" value="Genomic_DNA"/>
</dbReference>